<evidence type="ECO:0000313" key="3">
    <source>
        <dbReference type="Proteomes" id="UP001214628"/>
    </source>
</evidence>
<reference evidence="2" key="1">
    <citation type="submission" date="2023-02" db="EMBL/GenBank/DDBJ databases">
        <title>Mating type loci evolution in Malassezia.</title>
        <authorList>
            <person name="Coelho M.A."/>
        </authorList>
    </citation>
    <scope>NUCLEOTIDE SEQUENCE</scope>
    <source>
        <strain evidence="2">CBS 14136</strain>
    </source>
</reference>
<dbReference type="Pfam" id="PF01803">
    <property type="entry name" value="LIM_bind"/>
    <property type="match status" value="1"/>
</dbReference>
<sequence length="392" mass="44228">MADPPAISTDKTGEVLVNVADRPGYSPEFASCFPHSAATACAMQYFSEFMPPGSRNDAERLQRLVRKFFVPDATLRIQLLNSVTHLAKTFDFPYSGVPYFIDMCARNNHLSMRALFGETDEYRCDPNLPPPPPPPNYKTKIHEPIITGNVTHVVESQQMMQLSTMDNGWQIQRIGMFRALLTPYTTVEEAPAPSAIASNANAKILQLETRLRLRFFCFSTLAQVMYIPTNLLRYGVDPVTIPAQTVKEIMEYGVEQHKKRAYDQSAENSEPDEPSKKVRTLTSEPSTEAGGRSANKDGPNEDMRVFTIPSSVRSRPEIENWMTNTELPYLLDIVDSVHRLQDLIEIQIQEGRGPMEVLQRYREQRVHGSHDDSSGLALDTLMNIPPPHLLFD</sequence>
<accession>A0AAF0FFX4</accession>
<keyword evidence="3" id="KW-1185">Reference proteome</keyword>
<gene>
    <name evidence="2" type="ORF">MPSI1_002578</name>
</gene>
<feature type="region of interest" description="Disordered" evidence="1">
    <location>
        <begin position="260"/>
        <end position="303"/>
    </location>
</feature>
<dbReference type="AlphaFoldDB" id="A0AAF0FFX4"/>
<dbReference type="InterPro" id="IPR029005">
    <property type="entry name" value="LIM-bd/SEUSS"/>
</dbReference>
<name>A0AAF0FFX4_9BASI</name>
<organism evidence="2 3">
    <name type="scientific">Malassezia psittaci</name>
    <dbReference type="NCBI Taxonomy" id="1821823"/>
    <lineage>
        <taxon>Eukaryota</taxon>
        <taxon>Fungi</taxon>
        <taxon>Dikarya</taxon>
        <taxon>Basidiomycota</taxon>
        <taxon>Ustilaginomycotina</taxon>
        <taxon>Malasseziomycetes</taxon>
        <taxon>Malasseziales</taxon>
        <taxon>Malasseziaceae</taxon>
        <taxon>Malassezia</taxon>
    </lineage>
</organism>
<evidence type="ECO:0000256" key="1">
    <source>
        <dbReference type="SAM" id="MobiDB-lite"/>
    </source>
</evidence>
<evidence type="ECO:0000313" key="2">
    <source>
        <dbReference type="EMBL" id="WFD43913.1"/>
    </source>
</evidence>
<dbReference type="EMBL" id="CP118377">
    <property type="protein sequence ID" value="WFD43913.1"/>
    <property type="molecule type" value="Genomic_DNA"/>
</dbReference>
<dbReference type="Proteomes" id="UP001214628">
    <property type="component" value="Chromosome 3"/>
</dbReference>
<proteinExistence type="predicted"/>
<feature type="compositionally biased region" description="Basic and acidic residues" evidence="1">
    <location>
        <begin position="294"/>
        <end position="303"/>
    </location>
</feature>
<protein>
    <submittedName>
        <fullName evidence="2">Uncharacterized protein</fullName>
    </submittedName>
</protein>